<comment type="caution">
    <text evidence="2">The sequence shown here is derived from an EMBL/GenBank/DDBJ whole genome shotgun (WGS) entry which is preliminary data.</text>
</comment>
<feature type="region of interest" description="Disordered" evidence="1">
    <location>
        <begin position="119"/>
        <end position="149"/>
    </location>
</feature>
<dbReference type="CDD" id="cd10936">
    <property type="entry name" value="CE4_DAC2"/>
    <property type="match status" value="1"/>
</dbReference>
<dbReference type="Gene3D" id="3.20.20.370">
    <property type="entry name" value="Glycoside hydrolase/deacetylase"/>
    <property type="match status" value="1"/>
</dbReference>
<dbReference type="GO" id="GO:0005975">
    <property type="term" value="P:carbohydrate metabolic process"/>
    <property type="evidence" value="ECO:0007669"/>
    <property type="project" value="InterPro"/>
</dbReference>
<gene>
    <name evidence="2" type="ORF">E6K71_06910</name>
</gene>
<dbReference type="AlphaFoldDB" id="A0A538SB05"/>
<feature type="region of interest" description="Disordered" evidence="1">
    <location>
        <begin position="41"/>
        <end position="60"/>
    </location>
</feature>
<accession>A0A538SB05</accession>
<dbReference type="PANTHER" id="PTHR30105">
    <property type="entry name" value="UNCHARACTERIZED YIBQ-RELATED"/>
    <property type="match status" value="1"/>
</dbReference>
<dbReference type="PANTHER" id="PTHR30105:SF2">
    <property type="entry name" value="DIVERGENT POLYSACCHARIDE DEACETYLASE SUPERFAMILY"/>
    <property type="match status" value="1"/>
</dbReference>
<reference evidence="2 3" key="1">
    <citation type="journal article" date="2019" name="Nat. Microbiol.">
        <title>Mediterranean grassland soil C-N compound turnover is dependent on rainfall and depth, and is mediated by genomically divergent microorganisms.</title>
        <authorList>
            <person name="Diamond S."/>
            <person name="Andeer P.F."/>
            <person name="Li Z."/>
            <person name="Crits-Christoph A."/>
            <person name="Burstein D."/>
            <person name="Anantharaman K."/>
            <person name="Lane K.R."/>
            <person name="Thomas B.C."/>
            <person name="Pan C."/>
            <person name="Northen T.R."/>
            <person name="Banfield J.F."/>
        </authorList>
    </citation>
    <scope>NUCLEOTIDE SEQUENCE [LARGE SCALE GENOMIC DNA]</scope>
    <source>
        <strain evidence="2">WS_1</strain>
    </source>
</reference>
<dbReference type="InterPro" id="IPR011330">
    <property type="entry name" value="Glyco_hydro/deAcase_b/a-brl"/>
</dbReference>
<evidence type="ECO:0000256" key="1">
    <source>
        <dbReference type="SAM" id="MobiDB-lite"/>
    </source>
</evidence>
<organism evidence="2 3">
    <name type="scientific">Eiseniibacteriota bacterium</name>
    <dbReference type="NCBI Taxonomy" id="2212470"/>
    <lineage>
        <taxon>Bacteria</taxon>
        <taxon>Candidatus Eiseniibacteriota</taxon>
    </lineage>
</organism>
<dbReference type="EMBL" id="VBOR01000071">
    <property type="protein sequence ID" value="TMQ48555.1"/>
    <property type="molecule type" value="Genomic_DNA"/>
</dbReference>
<dbReference type="InterPro" id="IPR006837">
    <property type="entry name" value="Divergent_DAC"/>
</dbReference>
<feature type="compositionally biased region" description="Pro residues" evidence="1">
    <location>
        <begin position="46"/>
        <end position="60"/>
    </location>
</feature>
<evidence type="ECO:0000313" key="3">
    <source>
        <dbReference type="Proteomes" id="UP000316292"/>
    </source>
</evidence>
<evidence type="ECO:0000313" key="2">
    <source>
        <dbReference type="EMBL" id="TMQ48555.1"/>
    </source>
</evidence>
<dbReference type="Pfam" id="PF04748">
    <property type="entry name" value="Polysacc_deac_2"/>
    <property type="match status" value="1"/>
</dbReference>
<sequence>MARKKRVSQRKSRRASSRGLLIGIAVVLTGVAVLIAKSRTPLTTRPTPPPRPQQATPVPPAKHFSLDSDWDRLRVSLESAYLRTVRAGDRAALLRLTSRTLRDALEEIGIDKSRIEEHVDPSGAAYGPAPRRAASPSTTAMNASSTPAPAPIQWHIQVPKRASLYRINDALTQAILLLGGNVMRGVERPGPVTGTLLDLRLGYGSRVTHAITVEPNEAMADPGAQIAFVVTDLDRSSLKLYRSFLRSPVLFSVALRPDKPEATRMAKEVRLQNHEVLLHLPMEPKGYPRVDPGKDAILLDLSRIEIEDRIARCLSSIGPVQAVVSRLGSAALNDPDVMRAVLDELKRRDLPFIDSHPSGPSMVEEIGEETGARTLTVGASLDDDKGTAASVRAKIKEIAATAVQRGTLVVMVRPSALVLDILESELPRIKALGVELVPISRVAL</sequence>
<dbReference type="Proteomes" id="UP000316292">
    <property type="component" value="Unassembled WGS sequence"/>
</dbReference>
<proteinExistence type="predicted"/>
<feature type="compositionally biased region" description="Low complexity" evidence="1">
    <location>
        <begin position="121"/>
        <end position="140"/>
    </location>
</feature>
<protein>
    <submittedName>
        <fullName evidence="2">Divergent polysaccharide deacetylase family protein</fullName>
    </submittedName>
</protein>
<dbReference type="SUPFAM" id="SSF88713">
    <property type="entry name" value="Glycoside hydrolase/deacetylase"/>
    <property type="match status" value="1"/>
</dbReference>
<name>A0A538SB05_UNCEI</name>